<feature type="region of interest" description="Disordered" evidence="1">
    <location>
        <begin position="1"/>
        <end position="21"/>
    </location>
</feature>
<dbReference type="Proteomes" id="UP000054815">
    <property type="component" value="Unassembled WGS sequence"/>
</dbReference>
<accession>A0A0V0XSR9</accession>
<dbReference type="EMBL" id="JYDU01000152">
    <property type="protein sequence ID" value="KRX90898.1"/>
    <property type="molecule type" value="Genomic_DNA"/>
</dbReference>
<reference evidence="2 3" key="1">
    <citation type="submission" date="2015-01" db="EMBL/GenBank/DDBJ databases">
        <title>Evolution of Trichinella species and genotypes.</title>
        <authorList>
            <person name="Korhonen P.K."/>
            <person name="Edoardo P."/>
            <person name="Giuseppe L.R."/>
            <person name="Gasser R.B."/>
        </authorList>
    </citation>
    <scope>NUCLEOTIDE SEQUENCE [LARGE SCALE GENOMIC DNA]</scope>
    <source>
        <strain evidence="2">ISS141</strain>
    </source>
</reference>
<organism evidence="2 3">
    <name type="scientific">Trichinella pseudospiralis</name>
    <name type="common">Parasitic roundworm</name>
    <dbReference type="NCBI Taxonomy" id="6337"/>
    <lineage>
        <taxon>Eukaryota</taxon>
        <taxon>Metazoa</taxon>
        <taxon>Ecdysozoa</taxon>
        <taxon>Nematoda</taxon>
        <taxon>Enoplea</taxon>
        <taxon>Dorylaimia</taxon>
        <taxon>Trichinellida</taxon>
        <taxon>Trichinellidae</taxon>
        <taxon>Trichinella</taxon>
    </lineage>
</organism>
<evidence type="ECO:0000313" key="2">
    <source>
        <dbReference type="EMBL" id="KRX90898.1"/>
    </source>
</evidence>
<gene>
    <name evidence="2" type="ORF">T4E_6415</name>
</gene>
<protein>
    <submittedName>
        <fullName evidence="2">Uncharacterized protein</fullName>
    </submittedName>
</protein>
<proteinExistence type="predicted"/>
<comment type="caution">
    <text evidence="2">The sequence shown here is derived from an EMBL/GenBank/DDBJ whole genome shotgun (WGS) entry which is preliminary data.</text>
</comment>
<evidence type="ECO:0000256" key="1">
    <source>
        <dbReference type="SAM" id="MobiDB-lite"/>
    </source>
</evidence>
<dbReference type="AlphaFoldDB" id="A0A0V0XSR9"/>
<sequence>MHDEEGTSSLEDGLHRASTATPQSNVTHHVLAYQEINSLPYLGSFSLPVVGCPWIQVPKTSLASAPCCLQFARSDTGIGRSAMDLPIKDNILELF</sequence>
<evidence type="ECO:0000313" key="3">
    <source>
        <dbReference type="Proteomes" id="UP000054815"/>
    </source>
</evidence>
<name>A0A0V0XSR9_TRIPS</name>